<protein>
    <submittedName>
        <fullName evidence="2">Uncharacterized protein</fullName>
    </submittedName>
</protein>
<evidence type="ECO:0000313" key="2">
    <source>
        <dbReference type="EMBL" id="CAA9359225.1"/>
    </source>
</evidence>
<feature type="region of interest" description="Disordered" evidence="1">
    <location>
        <begin position="23"/>
        <end position="42"/>
    </location>
</feature>
<feature type="non-terminal residue" evidence="2">
    <location>
        <position position="42"/>
    </location>
</feature>
<dbReference type="AlphaFoldDB" id="A0A6J4MJ52"/>
<organism evidence="2">
    <name type="scientific">uncultured Nocardioidaceae bacterium</name>
    <dbReference type="NCBI Taxonomy" id="253824"/>
    <lineage>
        <taxon>Bacteria</taxon>
        <taxon>Bacillati</taxon>
        <taxon>Actinomycetota</taxon>
        <taxon>Actinomycetes</taxon>
        <taxon>Propionibacteriales</taxon>
        <taxon>Nocardioidaceae</taxon>
        <taxon>environmental samples</taxon>
    </lineage>
</organism>
<sequence length="42" mass="4455">GRAGQFVLAAEDGRSDAVRSVLVVRGDPRPSQQVRRGPPALL</sequence>
<name>A0A6J4MJ52_9ACTN</name>
<gene>
    <name evidence="2" type="ORF">AVDCRST_MAG34-2325</name>
</gene>
<proteinExistence type="predicted"/>
<reference evidence="2" key="1">
    <citation type="submission" date="2020-02" db="EMBL/GenBank/DDBJ databases">
        <authorList>
            <person name="Meier V. D."/>
        </authorList>
    </citation>
    <scope>NUCLEOTIDE SEQUENCE</scope>
    <source>
        <strain evidence="2">AVDCRST_MAG34</strain>
    </source>
</reference>
<evidence type="ECO:0000256" key="1">
    <source>
        <dbReference type="SAM" id="MobiDB-lite"/>
    </source>
</evidence>
<dbReference type="EMBL" id="CADCUI010000062">
    <property type="protein sequence ID" value="CAA9359225.1"/>
    <property type="molecule type" value="Genomic_DNA"/>
</dbReference>
<feature type="non-terminal residue" evidence="2">
    <location>
        <position position="1"/>
    </location>
</feature>
<accession>A0A6J4MJ52</accession>